<protein>
    <submittedName>
        <fullName evidence="1">Uncharacterized protein</fullName>
    </submittedName>
</protein>
<sequence>MFMITPSPSSSEYKAEFPALTTFKNPQQKTKHSWKIHNSNVVGPVGSPNQITNGKATLNWQSENAVAQNNSTVQSTIAPLFTPYSNEEVNTQSDIESSSYDELSSNHEFEHLFMVDPEQAKRVHSDIEDANSRAETQDQEQGRNVFTNTDSKLQFTFDDIPPSKWREITFEMLSWCSAELQYYNIDMVIKTVLNQMSRAA</sequence>
<gene>
    <name evidence="1" type="ORF">L1987_29845</name>
</gene>
<keyword evidence="2" id="KW-1185">Reference proteome</keyword>
<reference evidence="1 2" key="2">
    <citation type="journal article" date="2022" name="Mol. Ecol. Resour.">
        <title>The genomes of chicory, endive, great burdock and yacon provide insights into Asteraceae paleo-polyploidization history and plant inulin production.</title>
        <authorList>
            <person name="Fan W."/>
            <person name="Wang S."/>
            <person name="Wang H."/>
            <person name="Wang A."/>
            <person name="Jiang F."/>
            <person name="Liu H."/>
            <person name="Zhao H."/>
            <person name="Xu D."/>
            <person name="Zhang Y."/>
        </authorList>
    </citation>
    <scope>NUCLEOTIDE SEQUENCE [LARGE SCALE GENOMIC DNA]</scope>
    <source>
        <strain evidence="2">cv. Yunnan</strain>
        <tissue evidence="1">Leaves</tissue>
    </source>
</reference>
<organism evidence="1 2">
    <name type="scientific">Smallanthus sonchifolius</name>
    <dbReference type="NCBI Taxonomy" id="185202"/>
    <lineage>
        <taxon>Eukaryota</taxon>
        <taxon>Viridiplantae</taxon>
        <taxon>Streptophyta</taxon>
        <taxon>Embryophyta</taxon>
        <taxon>Tracheophyta</taxon>
        <taxon>Spermatophyta</taxon>
        <taxon>Magnoliopsida</taxon>
        <taxon>eudicotyledons</taxon>
        <taxon>Gunneridae</taxon>
        <taxon>Pentapetalae</taxon>
        <taxon>asterids</taxon>
        <taxon>campanulids</taxon>
        <taxon>Asterales</taxon>
        <taxon>Asteraceae</taxon>
        <taxon>Asteroideae</taxon>
        <taxon>Heliantheae alliance</taxon>
        <taxon>Millerieae</taxon>
        <taxon>Smallanthus</taxon>
    </lineage>
</organism>
<reference evidence="2" key="1">
    <citation type="journal article" date="2022" name="Mol. Ecol. Resour.">
        <title>The genomes of chicory, endive, great burdock and yacon provide insights into Asteraceae palaeo-polyploidization history and plant inulin production.</title>
        <authorList>
            <person name="Fan W."/>
            <person name="Wang S."/>
            <person name="Wang H."/>
            <person name="Wang A."/>
            <person name="Jiang F."/>
            <person name="Liu H."/>
            <person name="Zhao H."/>
            <person name="Xu D."/>
            <person name="Zhang Y."/>
        </authorList>
    </citation>
    <scope>NUCLEOTIDE SEQUENCE [LARGE SCALE GENOMIC DNA]</scope>
    <source>
        <strain evidence="2">cv. Yunnan</strain>
    </source>
</reference>
<dbReference type="EMBL" id="CM042027">
    <property type="protein sequence ID" value="KAI3801731.1"/>
    <property type="molecule type" value="Genomic_DNA"/>
</dbReference>
<proteinExistence type="predicted"/>
<evidence type="ECO:0000313" key="2">
    <source>
        <dbReference type="Proteomes" id="UP001056120"/>
    </source>
</evidence>
<accession>A0ACB9I2P9</accession>
<comment type="caution">
    <text evidence="1">The sequence shown here is derived from an EMBL/GenBank/DDBJ whole genome shotgun (WGS) entry which is preliminary data.</text>
</comment>
<dbReference type="Proteomes" id="UP001056120">
    <property type="component" value="Linkage Group LG10"/>
</dbReference>
<evidence type="ECO:0000313" key="1">
    <source>
        <dbReference type="EMBL" id="KAI3801731.1"/>
    </source>
</evidence>
<name>A0ACB9I2P9_9ASTR</name>